<accession>A0ABW5LQZ6</accession>
<name>A0ABW5LQZ6_9FLAO</name>
<feature type="transmembrane region" description="Helical" evidence="1">
    <location>
        <begin position="45"/>
        <end position="63"/>
    </location>
</feature>
<dbReference type="RefSeq" id="WP_379665901.1">
    <property type="nucleotide sequence ID" value="NZ_JBHULH010000003.1"/>
</dbReference>
<sequence length="128" mass="14554">MLKHIKNLLLDKAIYIAFTITISIAILSFIKVPSEGLYVSSSDKVSHSIAYFFLTLSWLYTILKKDHFYSWVKYTIAGCFIYGTVIEVIQGAVTTYRTASYLDMVANSVGILLAILAFHMFEKKIRLI</sequence>
<feature type="transmembrane region" description="Helical" evidence="1">
    <location>
        <begin position="12"/>
        <end position="30"/>
    </location>
</feature>
<dbReference type="NCBIfam" id="NF037970">
    <property type="entry name" value="vanZ_1"/>
    <property type="match status" value="1"/>
</dbReference>
<keyword evidence="1" id="KW-1133">Transmembrane helix</keyword>
<comment type="caution">
    <text evidence="2">The sequence shown here is derived from an EMBL/GenBank/DDBJ whole genome shotgun (WGS) entry which is preliminary data.</text>
</comment>
<reference evidence="3" key="1">
    <citation type="journal article" date="2019" name="Int. J. Syst. Evol. Microbiol.">
        <title>The Global Catalogue of Microorganisms (GCM) 10K type strain sequencing project: providing services to taxonomists for standard genome sequencing and annotation.</title>
        <authorList>
            <consortium name="The Broad Institute Genomics Platform"/>
            <consortium name="The Broad Institute Genome Sequencing Center for Infectious Disease"/>
            <person name="Wu L."/>
            <person name="Ma J."/>
        </authorList>
    </citation>
    <scope>NUCLEOTIDE SEQUENCE [LARGE SCALE GENOMIC DNA]</scope>
    <source>
        <strain evidence="3">KCTC 52127</strain>
    </source>
</reference>
<gene>
    <name evidence="2" type="ORF">ACFSRZ_07385</name>
</gene>
<feature type="transmembrane region" description="Helical" evidence="1">
    <location>
        <begin position="75"/>
        <end position="93"/>
    </location>
</feature>
<dbReference type="EMBL" id="JBHULH010000003">
    <property type="protein sequence ID" value="MFD2567192.1"/>
    <property type="molecule type" value="Genomic_DNA"/>
</dbReference>
<proteinExistence type="predicted"/>
<keyword evidence="3" id="KW-1185">Reference proteome</keyword>
<dbReference type="PANTHER" id="PTHR28008:SF1">
    <property type="entry name" value="DOMAIN PROTEIN, PUTATIVE (AFU_ORTHOLOGUE AFUA_3G10980)-RELATED"/>
    <property type="match status" value="1"/>
</dbReference>
<evidence type="ECO:0000256" key="1">
    <source>
        <dbReference type="SAM" id="Phobius"/>
    </source>
</evidence>
<organism evidence="2 3">
    <name type="scientific">Pseudotenacibaculum haliotis</name>
    <dbReference type="NCBI Taxonomy" id="1862138"/>
    <lineage>
        <taxon>Bacteria</taxon>
        <taxon>Pseudomonadati</taxon>
        <taxon>Bacteroidota</taxon>
        <taxon>Flavobacteriia</taxon>
        <taxon>Flavobacteriales</taxon>
        <taxon>Flavobacteriaceae</taxon>
        <taxon>Pseudotenacibaculum</taxon>
    </lineage>
</organism>
<protein>
    <submittedName>
        <fullName evidence="2">VanZ family protein</fullName>
    </submittedName>
</protein>
<dbReference type="PANTHER" id="PTHR28008">
    <property type="entry name" value="DOMAIN PROTEIN, PUTATIVE (AFU_ORTHOLOGUE AFUA_3G10980)-RELATED"/>
    <property type="match status" value="1"/>
</dbReference>
<feature type="transmembrane region" description="Helical" evidence="1">
    <location>
        <begin position="99"/>
        <end position="121"/>
    </location>
</feature>
<evidence type="ECO:0000313" key="2">
    <source>
        <dbReference type="EMBL" id="MFD2567192.1"/>
    </source>
</evidence>
<evidence type="ECO:0000313" key="3">
    <source>
        <dbReference type="Proteomes" id="UP001597508"/>
    </source>
</evidence>
<keyword evidence="1" id="KW-0472">Membrane</keyword>
<dbReference type="Proteomes" id="UP001597508">
    <property type="component" value="Unassembled WGS sequence"/>
</dbReference>
<keyword evidence="1" id="KW-0812">Transmembrane</keyword>